<evidence type="ECO:0000313" key="1">
    <source>
        <dbReference type="EMBL" id="GIY51815.1"/>
    </source>
</evidence>
<dbReference type="Proteomes" id="UP001054945">
    <property type="component" value="Unassembled WGS sequence"/>
</dbReference>
<name>A0AAV4U259_CAEEX</name>
<dbReference type="AlphaFoldDB" id="A0AAV4U259"/>
<organism evidence="1 2">
    <name type="scientific">Caerostris extrusa</name>
    <name type="common">Bark spider</name>
    <name type="synonym">Caerostris bankana</name>
    <dbReference type="NCBI Taxonomy" id="172846"/>
    <lineage>
        <taxon>Eukaryota</taxon>
        <taxon>Metazoa</taxon>
        <taxon>Ecdysozoa</taxon>
        <taxon>Arthropoda</taxon>
        <taxon>Chelicerata</taxon>
        <taxon>Arachnida</taxon>
        <taxon>Araneae</taxon>
        <taxon>Araneomorphae</taxon>
        <taxon>Entelegynae</taxon>
        <taxon>Araneoidea</taxon>
        <taxon>Araneidae</taxon>
        <taxon>Caerostris</taxon>
    </lineage>
</organism>
<dbReference type="EMBL" id="BPLR01012166">
    <property type="protein sequence ID" value="GIY51815.1"/>
    <property type="molecule type" value="Genomic_DNA"/>
</dbReference>
<evidence type="ECO:0000313" key="2">
    <source>
        <dbReference type="Proteomes" id="UP001054945"/>
    </source>
</evidence>
<comment type="caution">
    <text evidence="1">The sequence shown here is derived from an EMBL/GenBank/DDBJ whole genome shotgun (WGS) entry which is preliminary data.</text>
</comment>
<protein>
    <submittedName>
        <fullName evidence="1">Uncharacterized protein</fullName>
    </submittedName>
</protein>
<gene>
    <name evidence="1" type="ORF">CEXT_93441</name>
</gene>
<accession>A0AAV4U259</accession>
<keyword evidence="2" id="KW-1185">Reference proteome</keyword>
<proteinExistence type="predicted"/>
<reference evidence="1 2" key="1">
    <citation type="submission" date="2021-06" db="EMBL/GenBank/DDBJ databases">
        <title>Caerostris extrusa draft genome.</title>
        <authorList>
            <person name="Kono N."/>
            <person name="Arakawa K."/>
        </authorList>
    </citation>
    <scope>NUCLEOTIDE SEQUENCE [LARGE SCALE GENOMIC DNA]</scope>
</reference>
<sequence>MEKKTMKKKLLQKSWSQATADVILESAIYHSGKANDTVTGVTAGRRDLIKVGFFGAIKLAPALSKPFPNRLPLNEEK</sequence>